<name>A0A1H6E2X8_9ACTN</name>
<feature type="compositionally biased region" description="Basic and acidic residues" evidence="1">
    <location>
        <begin position="32"/>
        <end position="53"/>
    </location>
</feature>
<evidence type="ECO:0000256" key="1">
    <source>
        <dbReference type="SAM" id="MobiDB-lite"/>
    </source>
</evidence>
<protein>
    <submittedName>
        <fullName evidence="3">Helix-turn-helix domain-containing protein</fullName>
    </submittedName>
</protein>
<dbReference type="AlphaFoldDB" id="A0A1H6E2X8"/>
<dbReference type="EMBL" id="FNVU01000024">
    <property type="protein sequence ID" value="SEG91701.1"/>
    <property type="molecule type" value="Genomic_DNA"/>
</dbReference>
<dbReference type="SMART" id="SM00530">
    <property type="entry name" value="HTH_XRE"/>
    <property type="match status" value="1"/>
</dbReference>
<proteinExistence type="predicted"/>
<dbReference type="GO" id="GO:0003677">
    <property type="term" value="F:DNA binding"/>
    <property type="evidence" value="ECO:0007669"/>
    <property type="project" value="InterPro"/>
</dbReference>
<dbReference type="InterPro" id="IPR001387">
    <property type="entry name" value="Cro/C1-type_HTH"/>
</dbReference>
<dbReference type="CDD" id="cd00093">
    <property type="entry name" value="HTH_XRE"/>
    <property type="match status" value="1"/>
</dbReference>
<dbReference type="Pfam" id="PF17765">
    <property type="entry name" value="MLTR_LBD"/>
    <property type="match status" value="1"/>
</dbReference>
<dbReference type="Gene3D" id="1.10.260.40">
    <property type="entry name" value="lambda repressor-like DNA-binding domains"/>
    <property type="match status" value="1"/>
</dbReference>
<dbReference type="InterPro" id="IPR010982">
    <property type="entry name" value="Lambda_DNA-bd_dom_sf"/>
</dbReference>
<evidence type="ECO:0000313" key="4">
    <source>
        <dbReference type="Proteomes" id="UP000236754"/>
    </source>
</evidence>
<dbReference type="Gene3D" id="3.30.450.180">
    <property type="match status" value="1"/>
</dbReference>
<gene>
    <name evidence="3" type="ORF">SAMN05216223_12457</name>
</gene>
<evidence type="ECO:0000313" key="3">
    <source>
        <dbReference type="EMBL" id="SEG91701.1"/>
    </source>
</evidence>
<sequence>MSVSSTLPDLPSARQGGPFPGAPEGVWQGAPRPEHADDRHVTLEDMADQRHSDSGGTELGRFLRARRTQLTPAEVGFAPSPGVRRTPGLRREEVAALAGVSIDYYTRLERGKETRPSLSVVDALGRALKLDTDELDHLQDLVIRAARHTPEPPPAPSRTVSPQAKLLLESLRPHPAYVTSRTLDILACNPGALALYAGIEDWPAKQRNLARFLFLHPAARDLYSDWDTQLAGCVARLRALAGTDPDAPDLTGLVGELLVKSPDFAKLWDRYQVNRSLHTRKPKTFHHPQVGDITLPFQGMQLEGSPGQRLGVYVTTPGTPEHDAVVILDMTAPRRAPRPAQTTPGEPKK</sequence>
<organism evidence="3 4">
    <name type="scientific">Actinacidiphila yanglinensis</name>
    <dbReference type="NCBI Taxonomy" id="310779"/>
    <lineage>
        <taxon>Bacteria</taxon>
        <taxon>Bacillati</taxon>
        <taxon>Actinomycetota</taxon>
        <taxon>Actinomycetes</taxon>
        <taxon>Kitasatosporales</taxon>
        <taxon>Streptomycetaceae</taxon>
        <taxon>Actinacidiphila</taxon>
    </lineage>
</organism>
<dbReference type="Pfam" id="PF13560">
    <property type="entry name" value="HTH_31"/>
    <property type="match status" value="1"/>
</dbReference>
<dbReference type="PROSITE" id="PS50943">
    <property type="entry name" value="HTH_CROC1"/>
    <property type="match status" value="1"/>
</dbReference>
<keyword evidence="4" id="KW-1185">Reference proteome</keyword>
<reference evidence="3 4" key="1">
    <citation type="submission" date="2016-10" db="EMBL/GenBank/DDBJ databases">
        <authorList>
            <person name="de Groot N.N."/>
        </authorList>
    </citation>
    <scope>NUCLEOTIDE SEQUENCE [LARGE SCALE GENOMIC DNA]</scope>
    <source>
        <strain evidence="3 4">CGMCC 4.2023</strain>
    </source>
</reference>
<dbReference type="PANTHER" id="PTHR35010:SF2">
    <property type="entry name" value="BLL4672 PROTEIN"/>
    <property type="match status" value="1"/>
</dbReference>
<dbReference type="PANTHER" id="PTHR35010">
    <property type="entry name" value="BLL4672 PROTEIN-RELATED"/>
    <property type="match status" value="1"/>
</dbReference>
<dbReference type="Proteomes" id="UP000236754">
    <property type="component" value="Unassembled WGS sequence"/>
</dbReference>
<feature type="domain" description="HTH cro/C1-type" evidence="2">
    <location>
        <begin position="88"/>
        <end position="135"/>
    </location>
</feature>
<feature type="region of interest" description="Disordered" evidence="1">
    <location>
        <begin position="1"/>
        <end position="57"/>
    </location>
</feature>
<evidence type="ECO:0000259" key="2">
    <source>
        <dbReference type="PROSITE" id="PS50943"/>
    </source>
</evidence>
<dbReference type="InterPro" id="IPR041413">
    <property type="entry name" value="MLTR_LBD"/>
</dbReference>
<dbReference type="SUPFAM" id="SSF47413">
    <property type="entry name" value="lambda repressor-like DNA-binding domains"/>
    <property type="match status" value="1"/>
</dbReference>
<accession>A0A1H6E2X8</accession>